<feature type="transmembrane region" description="Helical" evidence="1">
    <location>
        <begin position="139"/>
        <end position="161"/>
    </location>
</feature>
<feature type="transmembrane region" description="Helical" evidence="1">
    <location>
        <begin position="21"/>
        <end position="42"/>
    </location>
</feature>
<evidence type="ECO:0000313" key="4">
    <source>
        <dbReference type="Proteomes" id="UP000189545"/>
    </source>
</evidence>
<feature type="transmembrane region" description="Helical" evidence="1">
    <location>
        <begin position="71"/>
        <end position="94"/>
    </location>
</feature>
<dbReference type="OrthoDB" id="9803751at2"/>
<feature type="domain" description="Sulfatase N-terminal" evidence="2">
    <location>
        <begin position="199"/>
        <end position="523"/>
    </location>
</feature>
<dbReference type="InterPro" id="IPR052701">
    <property type="entry name" value="GAG_Ulvan_Degrading_Sulfatases"/>
</dbReference>
<keyword evidence="1" id="KW-0472">Membrane</keyword>
<feature type="transmembrane region" description="Helical" evidence="1">
    <location>
        <begin position="168"/>
        <end position="186"/>
    </location>
</feature>
<keyword evidence="4" id="KW-1185">Reference proteome</keyword>
<dbReference type="RefSeq" id="WP_077751277.1">
    <property type="nucleotide sequence ID" value="NZ_CP014782.1"/>
</dbReference>
<reference evidence="3 4" key="1">
    <citation type="submission" date="2016-03" db="EMBL/GenBank/DDBJ databases">
        <title>Complete genome sequence of Shewanella psychrophila WP2, a deep sea bacterium isolated from west Pacific sediment.</title>
        <authorList>
            <person name="Xu G."/>
            <person name="Jian H."/>
        </authorList>
    </citation>
    <scope>NUCLEOTIDE SEQUENCE [LARGE SCALE GENOMIC DNA]</scope>
    <source>
        <strain evidence="3 4">WP2</strain>
    </source>
</reference>
<keyword evidence="1" id="KW-0812">Transmembrane</keyword>
<gene>
    <name evidence="3" type="ORF">Sps_00736</name>
</gene>
<evidence type="ECO:0000256" key="1">
    <source>
        <dbReference type="SAM" id="Phobius"/>
    </source>
</evidence>
<organism evidence="3 4">
    <name type="scientific">Shewanella psychrophila</name>
    <dbReference type="NCBI Taxonomy" id="225848"/>
    <lineage>
        <taxon>Bacteria</taxon>
        <taxon>Pseudomonadati</taxon>
        <taxon>Pseudomonadota</taxon>
        <taxon>Gammaproteobacteria</taxon>
        <taxon>Alteromonadales</taxon>
        <taxon>Shewanellaceae</taxon>
        <taxon>Shewanella</taxon>
    </lineage>
</organism>
<dbReference type="InterPro" id="IPR017850">
    <property type="entry name" value="Alkaline_phosphatase_core_sf"/>
</dbReference>
<feature type="transmembrane region" description="Helical" evidence="1">
    <location>
        <begin position="106"/>
        <end position="127"/>
    </location>
</feature>
<dbReference type="PANTHER" id="PTHR43751:SF3">
    <property type="entry name" value="SULFATASE N-TERMINAL DOMAIN-CONTAINING PROTEIN"/>
    <property type="match status" value="1"/>
</dbReference>
<dbReference type="AlphaFoldDB" id="A0A1S6HK96"/>
<dbReference type="Pfam" id="PF00884">
    <property type="entry name" value="Sulfatase"/>
    <property type="match status" value="1"/>
</dbReference>
<dbReference type="STRING" id="225848.Sps_00736"/>
<dbReference type="InterPro" id="IPR000917">
    <property type="entry name" value="Sulfatase_N"/>
</dbReference>
<name>A0A1S6HK96_9GAMM</name>
<evidence type="ECO:0000259" key="2">
    <source>
        <dbReference type="Pfam" id="PF00884"/>
    </source>
</evidence>
<sequence>MEVGTRLEPKKISMIRTFWRTNALMLLFLVALYNFKLFIQYFSSFSLAEVMTHVRSEDLYSQGLLLDLTQFIFFVILFHLLWSFIITFSCKPWFRLIAHEGIRTQIWLVIVILHLTAILAANAYFYPTSLLGFFRGTPLASSFGITLVSLLLVSQFIWAIYDDFGPKVLACAMLGTGMIISIMSYSPERVYALNDNNNPNVFIIGIDGLRPDHLEYRNSENQFTPHIDGFIKKSQVYTNTYSPLGRTYVAWMSILSGLYPKSHGARFNLAPPELIDKDIPLIRELNEEGYKTTYAIDERRFNQIDEAYGFDEIVGPKVGAADAIISSMADFPLINLLSNTPMASTLFPYLYMNRGYGKGYSPIHFNQEVLASLSTKRPNFLAVHFCQLHWPFTSKDFIDVNKAHWEGNYNHFMYQALLSKVDEQVNALLTDLNEGGFLDNAIVYLISDHGEGFMLKRDVISSQSTQEGTTLSPNSWGHGTNVMSQEQTNVLMAYRRFNSSIDNQTPQQIKGTFSLVDIAPSLFNELNLALQATDKPFDGTVLTKSMPSITERTVFVESSVPFRSINASFIDENKVMSETASNYEVRENGRAVLIPTAYKEMVAKKQRSVYYKQWQLAFIPSYDELVLIDTDNKKWHNLSEYAGEAPWKKMLASICDHYEGDPGFDPKKACQQVLSASK</sequence>
<dbReference type="Proteomes" id="UP000189545">
    <property type="component" value="Chromosome"/>
</dbReference>
<dbReference type="SUPFAM" id="SSF53649">
    <property type="entry name" value="Alkaline phosphatase-like"/>
    <property type="match status" value="1"/>
</dbReference>
<protein>
    <submittedName>
        <fullName evidence="3">Arylsulfatase A family protein</fullName>
    </submittedName>
</protein>
<dbReference type="Gene3D" id="3.40.720.10">
    <property type="entry name" value="Alkaline Phosphatase, subunit A"/>
    <property type="match status" value="1"/>
</dbReference>
<dbReference type="EMBL" id="CP014782">
    <property type="protein sequence ID" value="AQS35929.1"/>
    <property type="molecule type" value="Genomic_DNA"/>
</dbReference>
<dbReference type="PANTHER" id="PTHR43751">
    <property type="entry name" value="SULFATASE"/>
    <property type="match status" value="1"/>
</dbReference>
<proteinExistence type="predicted"/>
<evidence type="ECO:0000313" key="3">
    <source>
        <dbReference type="EMBL" id="AQS35929.1"/>
    </source>
</evidence>
<accession>A0A1S6HK96</accession>
<dbReference type="KEGG" id="spsw:Sps_00736"/>
<keyword evidence="1" id="KW-1133">Transmembrane helix</keyword>